<evidence type="ECO:0000313" key="2">
    <source>
        <dbReference type="EMBL" id="QBQ54104.1"/>
    </source>
</evidence>
<dbReference type="KEGG" id="nwr:E3U44_06005"/>
<protein>
    <recommendedName>
        <fullName evidence="1">Transposase IS4-like domain-containing protein</fullName>
    </recommendedName>
</protein>
<dbReference type="RefSeq" id="WP_134357149.1">
    <property type="nucleotide sequence ID" value="NZ_CP038033.1"/>
</dbReference>
<dbReference type="InterPro" id="IPR002559">
    <property type="entry name" value="Transposase_11"/>
</dbReference>
<reference evidence="2 3" key="1">
    <citation type="submission" date="2019-03" db="EMBL/GenBank/DDBJ databases">
        <title>The genome sequence of Nitrosococcus wardiae strain D1FHST reveals the archetypal metabolic capacity of ammonia-oxidizing Gammaproteobacteria.</title>
        <authorList>
            <person name="Wang L."/>
            <person name="Lim C.K."/>
            <person name="Hanson T.E."/>
            <person name="Dang H."/>
            <person name="Klotz M.G."/>
        </authorList>
    </citation>
    <scope>NUCLEOTIDE SEQUENCE [LARGE SCALE GENOMIC DNA]</scope>
    <source>
        <strain evidence="2 3">D1FHS</strain>
    </source>
</reference>
<feature type="domain" description="Transposase IS4-like" evidence="1">
    <location>
        <begin position="2"/>
        <end position="97"/>
    </location>
</feature>
<accession>A0A4P7BY63</accession>
<evidence type="ECO:0000313" key="3">
    <source>
        <dbReference type="Proteomes" id="UP000294325"/>
    </source>
</evidence>
<dbReference type="Proteomes" id="UP000294325">
    <property type="component" value="Chromosome"/>
</dbReference>
<name>A0A4P7BY63_9GAMM</name>
<gene>
    <name evidence="2" type="ORF">E3U44_06005</name>
</gene>
<dbReference type="OrthoDB" id="5761311at2"/>
<evidence type="ECO:0000259" key="1">
    <source>
        <dbReference type="Pfam" id="PF01609"/>
    </source>
</evidence>
<proteinExistence type="predicted"/>
<dbReference type="Pfam" id="PF01609">
    <property type="entry name" value="DDE_Tnp_1"/>
    <property type="match status" value="1"/>
</dbReference>
<dbReference type="EMBL" id="CP038033">
    <property type="protein sequence ID" value="QBQ54104.1"/>
    <property type="molecule type" value="Genomic_DNA"/>
</dbReference>
<keyword evidence="3" id="KW-1185">Reference proteome</keyword>
<sequence length="110" mass="12937">MHDSQVFFELLSENTSKEVWADSAYRSEENEWMLKAGGYRNRPLNKRAQQSNRRKSRIRARVEPVFGSMENEMGGLFIRMIGRARAKTKIGLMNLVYHLKRCASLWKSRQ</sequence>
<dbReference type="GO" id="GO:0004803">
    <property type="term" value="F:transposase activity"/>
    <property type="evidence" value="ECO:0007669"/>
    <property type="project" value="InterPro"/>
</dbReference>
<dbReference type="GO" id="GO:0003677">
    <property type="term" value="F:DNA binding"/>
    <property type="evidence" value="ECO:0007669"/>
    <property type="project" value="InterPro"/>
</dbReference>
<organism evidence="2 3">
    <name type="scientific">Nitrosococcus wardiae</name>
    <dbReference type="NCBI Taxonomy" id="1814290"/>
    <lineage>
        <taxon>Bacteria</taxon>
        <taxon>Pseudomonadati</taxon>
        <taxon>Pseudomonadota</taxon>
        <taxon>Gammaproteobacteria</taxon>
        <taxon>Chromatiales</taxon>
        <taxon>Chromatiaceae</taxon>
        <taxon>Nitrosococcus</taxon>
    </lineage>
</organism>
<dbReference type="GO" id="GO:0006313">
    <property type="term" value="P:DNA transposition"/>
    <property type="evidence" value="ECO:0007669"/>
    <property type="project" value="InterPro"/>
</dbReference>
<dbReference type="AlphaFoldDB" id="A0A4P7BY63"/>